<name>A0A7S4ZV14_RHIRH</name>
<sequence length="453" mass="50360">MQEFPVPRRRSELVAQGAILRGKNLYSPTVNNYEHGTVLSFKTELSLYRDRILSKRAPYHLGIIEEICSAINFSKQTTIICCILCHIGEDISSCKIEDLIKSVTDAGGHAIIFLNGVDVQGADTQLVEAERRLCQRFRHKGEVNDRVSIVCKLFDRREPLSTVRGILADAAVISAERCGLEDPIITSTDIDMLAIPQNYGSIIIDVFKKPTVDILSGPVFYGYGCGGAGYFNIPLRAPELMLGNRAIHTRHSARISGATLGEPFFPTDGPNIVFRMSAYCAAGGYNYEVDLGEDIYIGAAIFGLRNERLELFPRPSHAVYSREFWLATDPRRQLGAICAGYSIVESWSFIPFSDILGSSMSTRELISAYTSNKEFIQCDDLKGLDISSVSDKIKLRTLAVFRDAIKDDCLEDDVMRSLGNHYGLIDVRHHAGSCNLTSEMVHALKCCFREHSH</sequence>
<reference evidence="1" key="1">
    <citation type="submission" date="2018-12" db="EMBL/GenBank/DDBJ databases">
        <title>Three Rhizobium rhizogenes strains isolated from the same crown gall tumor carry diverse plasmids.</title>
        <authorList>
            <person name="Pulawska J."/>
            <person name="Kuzmanovic N."/>
        </authorList>
    </citation>
    <scope>NUCLEOTIDE SEQUENCE</scope>
    <source>
        <strain evidence="1">C6.5</strain>
        <plasmid evidence="1">pC6.5b</plasmid>
    </source>
</reference>
<geneLocation type="plasmid" evidence="1">
    <name>pC6.5b</name>
</geneLocation>
<proteinExistence type="predicted"/>
<gene>
    <name evidence="1" type="ORF">pC6.5b_334</name>
</gene>
<evidence type="ECO:0000313" key="1">
    <source>
        <dbReference type="EMBL" id="QCL10228.1"/>
    </source>
</evidence>
<keyword evidence="1" id="KW-0614">Plasmid</keyword>
<accession>A0A7S4ZV14</accession>
<dbReference type="EMBL" id="MK318987">
    <property type="protein sequence ID" value="QCL10228.1"/>
    <property type="molecule type" value="Genomic_DNA"/>
</dbReference>
<dbReference type="AlphaFoldDB" id="A0A7S4ZV14"/>
<organism evidence="1">
    <name type="scientific">Rhizobium rhizogenes</name>
    <name type="common">Agrobacterium rhizogenes</name>
    <dbReference type="NCBI Taxonomy" id="359"/>
    <lineage>
        <taxon>Bacteria</taxon>
        <taxon>Pseudomonadati</taxon>
        <taxon>Pseudomonadota</taxon>
        <taxon>Alphaproteobacteria</taxon>
        <taxon>Hyphomicrobiales</taxon>
        <taxon>Rhizobiaceae</taxon>
        <taxon>Rhizobium/Agrobacterium group</taxon>
        <taxon>Rhizobium</taxon>
    </lineage>
</organism>
<protein>
    <submittedName>
        <fullName evidence="1">Uncharacterized protein</fullName>
    </submittedName>
</protein>